<gene>
    <name evidence="4" type="ORF">GCM10009768_10890</name>
</gene>
<dbReference type="InterPro" id="IPR003140">
    <property type="entry name" value="PLipase/COase/thioEstase"/>
</dbReference>
<evidence type="ECO:0000256" key="2">
    <source>
        <dbReference type="ARBA" id="ARBA00022801"/>
    </source>
</evidence>
<dbReference type="EMBL" id="BAAAOB010000001">
    <property type="protein sequence ID" value="GAA1783864.1"/>
    <property type="molecule type" value="Genomic_DNA"/>
</dbReference>
<dbReference type="InterPro" id="IPR050565">
    <property type="entry name" value="LYPA1-2/EST-like"/>
</dbReference>
<protein>
    <submittedName>
        <fullName evidence="4">Dienelactone hydrolase family protein</fullName>
    </submittedName>
</protein>
<evidence type="ECO:0000256" key="1">
    <source>
        <dbReference type="ARBA" id="ARBA00006499"/>
    </source>
</evidence>
<dbReference type="SUPFAM" id="SSF53474">
    <property type="entry name" value="alpha/beta-Hydrolases"/>
    <property type="match status" value="1"/>
</dbReference>
<comment type="caution">
    <text evidence="4">The sequence shown here is derived from an EMBL/GenBank/DDBJ whole genome shotgun (WGS) entry which is preliminary data.</text>
</comment>
<feature type="domain" description="Phospholipase/carboxylesterase/thioesterase" evidence="3">
    <location>
        <begin position="32"/>
        <end position="237"/>
    </location>
</feature>
<dbReference type="PANTHER" id="PTHR10655:SF17">
    <property type="entry name" value="LYSOPHOSPHOLIPASE-LIKE PROTEIN 1"/>
    <property type="match status" value="1"/>
</dbReference>
<evidence type="ECO:0000313" key="4">
    <source>
        <dbReference type="EMBL" id="GAA1783864.1"/>
    </source>
</evidence>
<keyword evidence="2 4" id="KW-0378">Hydrolase</keyword>
<dbReference type="GO" id="GO:0016787">
    <property type="term" value="F:hydrolase activity"/>
    <property type="evidence" value="ECO:0007669"/>
    <property type="project" value="UniProtKB-KW"/>
</dbReference>
<sequence>MAELQIDPARVRWAVDGAPASEAEALAALVDRPLLVLMHGYGSFEGDLIELAPFLPSAVCASPRAPLVAPAPVENGYAWFPLSFGAQGLAHDPTPDRFEGTVPHAAAVAALAWIDGVVERALEAGAERRPSVALLGFSQGGAMVTSLLRLRPGGFAAGAICSGFVPAGSYDGDRELAAARPPVFWGRDVEDPVIDAARIARTAEWLPERTSLVYREYTGILHGIGRDELDDIAAFLRPLLADERASAAGADGADQR</sequence>
<dbReference type="Proteomes" id="UP001500851">
    <property type="component" value="Unassembled WGS sequence"/>
</dbReference>
<comment type="similarity">
    <text evidence="1">Belongs to the AB hydrolase superfamily. AB hydrolase 2 family.</text>
</comment>
<proteinExistence type="inferred from homology"/>
<organism evidence="4 5">
    <name type="scientific">Leucobacter iarius</name>
    <dbReference type="NCBI Taxonomy" id="333963"/>
    <lineage>
        <taxon>Bacteria</taxon>
        <taxon>Bacillati</taxon>
        <taxon>Actinomycetota</taxon>
        <taxon>Actinomycetes</taxon>
        <taxon>Micrococcales</taxon>
        <taxon>Microbacteriaceae</taxon>
        <taxon>Leucobacter</taxon>
    </lineage>
</organism>
<dbReference type="RefSeq" id="WP_344030316.1">
    <property type="nucleotide sequence ID" value="NZ_BAAAOB010000001.1"/>
</dbReference>
<dbReference type="Pfam" id="PF02230">
    <property type="entry name" value="Abhydrolase_2"/>
    <property type="match status" value="1"/>
</dbReference>
<dbReference type="InterPro" id="IPR029058">
    <property type="entry name" value="AB_hydrolase_fold"/>
</dbReference>
<dbReference type="Gene3D" id="3.40.50.1820">
    <property type="entry name" value="alpha/beta hydrolase"/>
    <property type="match status" value="1"/>
</dbReference>
<keyword evidence="5" id="KW-1185">Reference proteome</keyword>
<name>A0ABN2LCA7_9MICO</name>
<dbReference type="PANTHER" id="PTHR10655">
    <property type="entry name" value="LYSOPHOSPHOLIPASE-RELATED"/>
    <property type="match status" value="1"/>
</dbReference>
<evidence type="ECO:0000259" key="3">
    <source>
        <dbReference type="Pfam" id="PF02230"/>
    </source>
</evidence>
<evidence type="ECO:0000313" key="5">
    <source>
        <dbReference type="Proteomes" id="UP001500851"/>
    </source>
</evidence>
<accession>A0ABN2LCA7</accession>
<reference evidence="4 5" key="1">
    <citation type="journal article" date="2019" name="Int. J. Syst. Evol. Microbiol.">
        <title>The Global Catalogue of Microorganisms (GCM) 10K type strain sequencing project: providing services to taxonomists for standard genome sequencing and annotation.</title>
        <authorList>
            <consortium name="The Broad Institute Genomics Platform"/>
            <consortium name="The Broad Institute Genome Sequencing Center for Infectious Disease"/>
            <person name="Wu L."/>
            <person name="Ma J."/>
        </authorList>
    </citation>
    <scope>NUCLEOTIDE SEQUENCE [LARGE SCALE GENOMIC DNA]</scope>
    <source>
        <strain evidence="4 5">JCM 14736</strain>
    </source>
</reference>